<name>A0A511W464_9BACI</name>
<dbReference type="AlphaFoldDB" id="A0A511W464"/>
<sequence length="127" mass="14782">MKVLFILLSGLQVPFLIMYSDYYARFIGEIEWIQYEHYLSLFYIGFAALLGIISSRIPFGWFISIGLVSIVSQVVLAGILIDADHNYYFKPFTSTMLITITATVYFLIQWLVRFLCNLMNTLTRNRN</sequence>
<gene>
    <name evidence="2" type="ORF">AHA02nite_13370</name>
</gene>
<dbReference type="Proteomes" id="UP000321440">
    <property type="component" value="Unassembled WGS sequence"/>
</dbReference>
<dbReference type="EMBL" id="BJYA01000006">
    <property type="protein sequence ID" value="GEN45561.1"/>
    <property type="molecule type" value="Genomic_DNA"/>
</dbReference>
<evidence type="ECO:0000313" key="3">
    <source>
        <dbReference type="Proteomes" id="UP000321440"/>
    </source>
</evidence>
<accession>A0A511W464</accession>
<feature type="transmembrane region" description="Helical" evidence="1">
    <location>
        <begin position="93"/>
        <end position="116"/>
    </location>
</feature>
<evidence type="ECO:0000256" key="1">
    <source>
        <dbReference type="SAM" id="Phobius"/>
    </source>
</evidence>
<organism evidence="2 3">
    <name type="scientific">Alkalibacillus haloalkaliphilus</name>
    <dbReference type="NCBI Taxonomy" id="94136"/>
    <lineage>
        <taxon>Bacteria</taxon>
        <taxon>Bacillati</taxon>
        <taxon>Bacillota</taxon>
        <taxon>Bacilli</taxon>
        <taxon>Bacillales</taxon>
        <taxon>Bacillaceae</taxon>
        <taxon>Alkalibacillus</taxon>
    </lineage>
</organism>
<comment type="caution">
    <text evidence="2">The sequence shown here is derived from an EMBL/GenBank/DDBJ whole genome shotgun (WGS) entry which is preliminary data.</text>
</comment>
<keyword evidence="1" id="KW-0812">Transmembrane</keyword>
<keyword evidence="1" id="KW-0472">Membrane</keyword>
<reference evidence="2 3" key="1">
    <citation type="submission" date="2019-07" db="EMBL/GenBank/DDBJ databases">
        <title>Whole genome shotgun sequence of Alkalibacillus haloalkaliphilus NBRC 103110.</title>
        <authorList>
            <person name="Hosoyama A."/>
            <person name="Uohara A."/>
            <person name="Ohji S."/>
            <person name="Ichikawa N."/>
        </authorList>
    </citation>
    <scope>NUCLEOTIDE SEQUENCE [LARGE SCALE GENOMIC DNA]</scope>
    <source>
        <strain evidence="2 3">NBRC 103110</strain>
    </source>
</reference>
<feature type="transmembrane region" description="Helical" evidence="1">
    <location>
        <begin position="32"/>
        <end position="52"/>
    </location>
</feature>
<evidence type="ECO:0000313" key="2">
    <source>
        <dbReference type="EMBL" id="GEN45561.1"/>
    </source>
</evidence>
<dbReference type="RefSeq" id="WP_218025404.1">
    <property type="nucleotide sequence ID" value="NZ_BJYA01000006.1"/>
</dbReference>
<proteinExistence type="predicted"/>
<feature type="transmembrane region" description="Helical" evidence="1">
    <location>
        <begin position="59"/>
        <end position="81"/>
    </location>
</feature>
<keyword evidence="1" id="KW-1133">Transmembrane helix</keyword>
<keyword evidence="3" id="KW-1185">Reference proteome</keyword>
<protein>
    <submittedName>
        <fullName evidence="2">Uncharacterized protein</fullName>
    </submittedName>
</protein>